<dbReference type="EMBL" id="CAAALY010095181">
    <property type="protein sequence ID" value="VEL28455.1"/>
    <property type="molecule type" value="Genomic_DNA"/>
</dbReference>
<organism evidence="1 2">
    <name type="scientific">Protopolystoma xenopodis</name>
    <dbReference type="NCBI Taxonomy" id="117903"/>
    <lineage>
        <taxon>Eukaryota</taxon>
        <taxon>Metazoa</taxon>
        <taxon>Spiralia</taxon>
        <taxon>Lophotrochozoa</taxon>
        <taxon>Platyhelminthes</taxon>
        <taxon>Monogenea</taxon>
        <taxon>Polyopisthocotylea</taxon>
        <taxon>Polystomatidea</taxon>
        <taxon>Polystomatidae</taxon>
        <taxon>Protopolystoma</taxon>
    </lineage>
</organism>
<dbReference type="AlphaFoldDB" id="A0A3S5AYF2"/>
<evidence type="ECO:0000313" key="2">
    <source>
        <dbReference type="Proteomes" id="UP000784294"/>
    </source>
</evidence>
<accession>A0A3S5AYF2</accession>
<gene>
    <name evidence="1" type="ORF">PXEA_LOCUS21895</name>
</gene>
<keyword evidence="2" id="KW-1185">Reference proteome</keyword>
<protein>
    <submittedName>
        <fullName evidence="1">Uncharacterized protein</fullName>
    </submittedName>
</protein>
<proteinExistence type="predicted"/>
<dbReference type="Proteomes" id="UP000784294">
    <property type="component" value="Unassembled WGS sequence"/>
</dbReference>
<sequence>MVKIARTSHLPSLYHGPTHLTTARIRVATVAGSRVCDRPRRPRARGKWKQLAHFDVV</sequence>
<reference evidence="1" key="1">
    <citation type="submission" date="2018-11" db="EMBL/GenBank/DDBJ databases">
        <authorList>
            <consortium name="Pathogen Informatics"/>
        </authorList>
    </citation>
    <scope>NUCLEOTIDE SEQUENCE</scope>
</reference>
<name>A0A3S5AYF2_9PLAT</name>
<evidence type="ECO:0000313" key="1">
    <source>
        <dbReference type="EMBL" id="VEL28455.1"/>
    </source>
</evidence>
<comment type="caution">
    <text evidence="1">The sequence shown here is derived from an EMBL/GenBank/DDBJ whole genome shotgun (WGS) entry which is preliminary data.</text>
</comment>